<dbReference type="Gene3D" id="2.70.98.10">
    <property type="match status" value="1"/>
</dbReference>
<dbReference type="GO" id="GO:0005975">
    <property type="term" value="P:carbohydrate metabolic process"/>
    <property type="evidence" value="ECO:0007669"/>
    <property type="project" value="InterPro"/>
</dbReference>
<evidence type="ECO:0000313" key="1">
    <source>
        <dbReference type="EMBL" id="GGM14677.1"/>
    </source>
</evidence>
<dbReference type="SUPFAM" id="SSF74650">
    <property type="entry name" value="Galactose mutarotase-like"/>
    <property type="match status" value="1"/>
</dbReference>
<organism evidence="1 2">
    <name type="scientific">Nakamurella endophytica</name>
    <dbReference type="NCBI Taxonomy" id="1748367"/>
    <lineage>
        <taxon>Bacteria</taxon>
        <taxon>Bacillati</taxon>
        <taxon>Actinomycetota</taxon>
        <taxon>Actinomycetes</taxon>
        <taxon>Nakamurellales</taxon>
        <taxon>Nakamurellaceae</taxon>
        <taxon>Nakamurella</taxon>
    </lineage>
</organism>
<gene>
    <name evidence="1" type="ORF">GCM10011594_38370</name>
</gene>
<dbReference type="InterPro" id="IPR014718">
    <property type="entry name" value="GH-type_carb-bd"/>
</dbReference>
<dbReference type="InterPro" id="IPR011013">
    <property type="entry name" value="Gal_mutarotase_sf_dom"/>
</dbReference>
<dbReference type="AlphaFoldDB" id="A0A917WLZ4"/>
<dbReference type="Proteomes" id="UP000655208">
    <property type="component" value="Unassembled WGS sequence"/>
</dbReference>
<keyword evidence="2" id="KW-1185">Reference proteome</keyword>
<dbReference type="RefSeq" id="WP_188944418.1">
    <property type="nucleotide sequence ID" value="NZ_BMNA01000013.1"/>
</dbReference>
<reference evidence="1" key="2">
    <citation type="submission" date="2020-09" db="EMBL/GenBank/DDBJ databases">
        <authorList>
            <person name="Sun Q."/>
            <person name="Zhou Y."/>
        </authorList>
    </citation>
    <scope>NUCLEOTIDE SEQUENCE</scope>
    <source>
        <strain evidence="1">CGMCC 4.7308</strain>
    </source>
</reference>
<dbReference type="GO" id="GO:0003824">
    <property type="term" value="F:catalytic activity"/>
    <property type="evidence" value="ECO:0007669"/>
    <property type="project" value="InterPro"/>
</dbReference>
<evidence type="ECO:0000313" key="2">
    <source>
        <dbReference type="Proteomes" id="UP000655208"/>
    </source>
</evidence>
<accession>A0A917WLZ4</accession>
<proteinExistence type="predicted"/>
<name>A0A917WLZ4_9ACTN</name>
<reference evidence="1" key="1">
    <citation type="journal article" date="2014" name="Int. J. Syst. Evol. Microbiol.">
        <title>Complete genome sequence of Corynebacterium casei LMG S-19264T (=DSM 44701T), isolated from a smear-ripened cheese.</title>
        <authorList>
            <consortium name="US DOE Joint Genome Institute (JGI-PGF)"/>
            <person name="Walter F."/>
            <person name="Albersmeier A."/>
            <person name="Kalinowski J."/>
            <person name="Ruckert C."/>
        </authorList>
    </citation>
    <scope>NUCLEOTIDE SEQUENCE</scope>
    <source>
        <strain evidence="1">CGMCC 4.7308</strain>
    </source>
</reference>
<sequence>MTPDGTATVLDNGRLRVEVARTGARITDVRDPEGTHWLVRTDRHEPDLEELPPDRIRFTAGTRGGWDECLPSVAATPVTADHGDFWFRPWTRLEAGPTAATWTCAPDGHPLRARKTVRLAPDRAAVRVDVEVHHGGGAPTPVLYSAHPLWRWPATARIGLRDGSDVRGAFGDRWTPDTSGRWPRLGGADLSRVDRTGPPENFKVFVRWGGCATLTFDGLGREVVVRRVGGPLEWLGICVNRDAWPADGPGDPWIALEPTTAPTDSVDDAVRAGTAAVLAAGETLQWSTETEIREVGG</sequence>
<protein>
    <recommendedName>
        <fullName evidence="3">Aldose 1-epimerase</fullName>
    </recommendedName>
</protein>
<dbReference type="EMBL" id="BMNA01000013">
    <property type="protein sequence ID" value="GGM14677.1"/>
    <property type="molecule type" value="Genomic_DNA"/>
</dbReference>
<comment type="caution">
    <text evidence="1">The sequence shown here is derived from an EMBL/GenBank/DDBJ whole genome shotgun (WGS) entry which is preliminary data.</text>
</comment>
<evidence type="ECO:0008006" key="3">
    <source>
        <dbReference type="Google" id="ProtNLM"/>
    </source>
</evidence>
<dbReference type="GO" id="GO:0030246">
    <property type="term" value="F:carbohydrate binding"/>
    <property type="evidence" value="ECO:0007669"/>
    <property type="project" value="InterPro"/>
</dbReference>